<feature type="transmembrane region" description="Helical" evidence="6">
    <location>
        <begin position="20"/>
        <end position="40"/>
    </location>
</feature>
<reference evidence="8 9" key="1">
    <citation type="submission" date="2018-04" db="EMBL/GenBank/DDBJ databases">
        <title>Pseudomonas sp. nov., isolated from mangrove soil.</title>
        <authorList>
            <person name="Chen C."/>
        </authorList>
    </citation>
    <scope>NUCLEOTIDE SEQUENCE [LARGE SCALE GENOMIC DNA]</scope>
    <source>
        <strain evidence="8 9">TC-11</strain>
    </source>
</reference>
<comment type="similarity">
    <text evidence="2">Belongs to the glycosyl hydrolase 3 family.</text>
</comment>
<evidence type="ECO:0000256" key="4">
    <source>
        <dbReference type="ARBA" id="ARBA00022801"/>
    </source>
</evidence>
<gene>
    <name evidence="8" type="ORF">DBO85_15675</name>
</gene>
<keyword evidence="5" id="KW-0326">Glycosidase</keyword>
<evidence type="ECO:0000256" key="5">
    <source>
        <dbReference type="ARBA" id="ARBA00023295"/>
    </source>
</evidence>
<evidence type="ECO:0000313" key="8">
    <source>
        <dbReference type="EMBL" id="PTU73743.1"/>
    </source>
</evidence>
<protein>
    <recommendedName>
        <fullName evidence="3">beta-N-acetylhexosaminidase</fullName>
        <ecNumber evidence="3">3.2.1.52</ecNumber>
    </recommendedName>
</protein>
<dbReference type="EC" id="3.2.1.52" evidence="3"/>
<keyword evidence="4" id="KW-0378">Hydrolase</keyword>
<sequence length="444" mass="48777">MGAMPSIPTEIPTTQGQRMLRVTLLALLWLLSLIAVFWTLNLKDPHLLPFRALESWVLLACCLLLAALHLLQRGKPARLLGVGTLLGCMLLVALAEYRLQAQKALVQEARIDAAQQLGAHLLIGYRQFEELRPLVSQGLIGGVFVTRRNLRGRDLAALQAEIRELQTLRQRAGLPPLLIAADQEGGMVAHLSPPLQKRPALASLDAADDSTLEQLAQDYGRDQGAELAALGVNLNFSPVVDLRQTHANNRLDFHSRISQRAISDDPQRTLLVARGYVRGLASQGVHATLKHFPGFAGVVGDTHHFSAHLGTPLATLRARDWLPFREVAGQSQALMMLGHVVLDELDAEQLVSTSQKLVQGVIRGEWQHQGVLITDDLSMAAAYNRGLCTVGVDALNAGVDLLLVSYDHEKIYPLLDCLDRARADGRLDLQRLQQSRARLDRLAR</sequence>
<evidence type="ECO:0000256" key="3">
    <source>
        <dbReference type="ARBA" id="ARBA00012663"/>
    </source>
</evidence>
<feature type="domain" description="Glycoside hydrolase family 3 N-terminal" evidence="7">
    <location>
        <begin position="124"/>
        <end position="441"/>
    </location>
</feature>
<comment type="caution">
    <text evidence="8">The sequence shown here is derived from an EMBL/GenBank/DDBJ whole genome shotgun (WGS) entry which is preliminary data.</text>
</comment>
<dbReference type="PROSITE" id="PS00775">
    <property type="entry name" value="GLYCOSYL_HYDROL_F3"/>
    <property type="match status" value="1"/>
</dbReference>
<dbReference type="AlphaFoldDB" id="A0A2T5P7Q3"/>
<keyword evidence="6" id="KW-0812">Transmembrane</keyword>
<evidence type="ECO:0000313" key="9">
    <source>
        <dbReference type="Proteomes" id="UP000244064"/>
    </source>
</evidence>
<dbReference type="EMBL" id="QASN01000020">
    <property type="protein sequence ID" value="PTU73743.1"/>
    <property type="molecule type" value="Genomic_DNA"/>
</dbReference>
<proteinExistence type="inferred from homology"/>
<dbReference type="InterPro" id="IPR019800">
    <property type="entry name" value="Glyco_hydro_3_AS"/>
</dbReference>
<dbReference type="GO" id="GO:0009254">
    <property type="term" value="P:peptidoglycan turnover"/>
    <property type="evidence" value="ECO:0007669"/>
    <property type="project" value="TreeGrafter"/>
</dbReference>
<keyword evidence="6" id="KW-0472">Membrane</keyword>
<dbReference type="Proteomes" id="UP000244064">
    <property type="component" value="Unassembled WGS sequence"/>
</dbReference>
<dbReference type="SUPFAM" id="SSF51445">
    <property type="entry name" value="(Trans)glycosidases"/>
    <property type="match status" value="1"/>
</dbReference>
<evidence type="ECO:0000256" key="1">
    <source>
        <dbReference type="ARBA" id="ARBA00001231"/>
    </source>
</evidence>
<keyword evidence="6" id="KW-1133">Transmembrane helix</keyword>
<dbReference type="GO" id="GO:0004563">
    <property type="term" value="F:beta-N-acetylhexosaminidase activity"/>
    <property type="evidence" value="ECO:0007669"/>
    <property type="project" value="UniProtKB-EC"/>
</dbReference>
<dbReference type="GO" id="GO:0005975">
    <property type="term" value="P:carbohydrate metabolic process"/>
    <property type="evidence" value="ECO:0007669"/>
    <property type="project" value="InterPro"/>
</dbReference>
<dbReference type="Pfam" id="PF00933">
    <property type="entry name" value="Glyco_hydro_3"/>
    <property type="match status" value="1"/>
</dbReference>
<dbReference type="InterPro" id="IPR050226">
    <property type="entry name" value="NagZ_Beta-hexosaminidase"/>
</dbReference>
<evidence type="ECO:0000259" key="7">
    <source>
        <dbReference type="Pfam" id="PF00933"/>
    </source>
</evidence>
<evidence type="ECO:0000256" key="2">
    <source>
        <dbReference type="ARBA" id="ARBA00005336"/>
    </source>
</evidence>
<dbReference type="Gene3D" id="3.20.20.300">
    <property type="entry name" value="Glycoside hydrolase, family 3, N-terminal domain"/>
    <property type="match status" value="1"/>
</dbReference>
<comment type="catalytic activity">
    <reaction evidence="1">
        <text>Hydrolysis of terminal non-reducing N-acetyl-D-hexosamine residues in N-acetyl-beta-D-hexosaminides.</text>
        <dbReference type="EC" id="3.2.1.52"/>
    </reaction>
</comment>
<organism evidence="8 9">
    <name type="scientific">Pseudomonas mangrovi</name>
    <dbReference type="NCBI Taxonomy" id="2161748"/>
    <lineage>
        <taxon>Bacteria</taxon>
        <taxon>Pseudomonadati</taxon>
        <taxon>Pseudomonadota</taxon>
        <taxon>Gammaproteobacteria</taxon>
        <taxon>Pseudomonadales</taxon>
        <taxon>Pseudomonadaceae</taxon>
        <taxon>Pseudomonas</taxon>
    </lineage>
</organism>
<dbReference type="InterPro" id="IPR001764">
    <property type="entry name" value="Glyco_hydro_3_N"/>
</dbReference>
<dbReference type="PANTHER" id="PTHR30480">
    <property type="entry name" value="BETA-HEXOSAMINIDASE-RELATED"/>
    <property type="match status" value="1"/>
</dbReference>
<dbReference type="InterPro" id="IPR017853">
    <property type="entry name" value="GH"/>
</dbReference>
<dbReference type="PANTHER" id="PTHR30480:SF13">
    <property type="entry name" value="BETA-HEXOSAMINIDASE"/>
    <property type="match status" value="1"/>
</dbReference>
<name>A0A2T5P7Q3_9PSED</name>
<accession>A0A2T5P7Q3</accession>
<feature type="transmembrane region" description="Helical" evidence="6">
    <location>
        <begin position="52"/>
        <end position="71"/>
    </location>
</feature>
<evidence type="ECO:0000256" key="6">
    <source>
        <dbReference type="SAM" id="Phobius"/>
    </source>
</evidence>
<dbReference type="InterPro" id="IPR036962">
    <property type="entry name" value="Glyco_hydro_3_N_sf"/>
</dbReference>
<keyword evidence="9" id="KW-1185">Reference proteome</keyword>
<feature type="transmembrane region" description="Helical" evidence="6">
    <location>
        <begin position="77"/>
        <end position="95"/>
    </location>
</feature>